<reference evidence="2" key="1">
    <citation type="submission" date="2016-11" db="EMBL/GenBank/DDBJ databases">
        <authorList>
            <person name="Varghese N."/>
            <person name="Submissions S."/>
        </authorList>
    </citation>
    <scope>NUCLEOTIDE SEQUENCE [LARGE SCALE GENOMIC DNA]</scope>
    <source>
        <strain evidence="2">DSM 28223</strain>
    </source>
</reference>
<dbReference type="STRING" id="870908.SAMN04488044_2438"/>
<proteinExistence type="predicted"/>
<dbReference type="AlphaFoldDB" id="A0A1M5SNG1"/>
<evidence type="ECO:0000313" key="1">
    <source>
        <dbReference type="EMBL" id="SHH40036.1"/>
    </source>
</evidence>
<dbReference type="OrthoDB" id="7745050at2"/>
<protein>
    <submittedName>
        <fullName evidence="1">Uncharacterized protein</fullName>
    </submittedName>
</protein>
<organism evidence="1 2">
    <name type="scientific">Cognatishimia maritima</name>
    <dbReference type="NCBI Taxonomy" id="870908"/>
    <lineage>
        <taxon>Bacteria</taxon>
        <taxon>Pseudomonadati</taxon>
        <taxon>Pseudomonadota</taxon>
        <taxon>Alphaproteobacteria</taxon>
        <taxon>Rhodobacterales</taxon>
        <taxon>Paracoccaceae</taxon>
        <taxon>Cognatishimia</taxon>
    </lineage>
</organism>
<dbReference type="RefSeq" id="WP_072793314.1">
    <property type="nucleotide sequence ID" value="NZ_FQWM01000005.1"/>
</dbReference>
<keyword evidence="2" id="KW-1185">Reference proteome</keyword>
<name>A0A1M5SNG1_9RHOB</name>
<sequence length="98" mass="11127">MDVFYVEGMKQQVGRDGMVRGTVCLNGPMGQRVHLTCAIPKRQLGPKSNWAASFLQDARRQLRRMPEYRQSRAPVCVSQFPKPKPTKQRVITLLANVT</sequence>
<dbReference type="EMBL" id="FQWM01000005">
    <property type="protein sequence ID" value="SHH40036.1"/>
    <property type="molecule type" value="Genomic_DNA"/>
</dbReference>
<accession>A0A1M5SNG1</accession>
<evidence type="ECO:0000313" key="2">
    <source>
        <dbReference type="Proteomes" id="UP000184211"/>
    </source>
</evidence>
<gene>
    <name evidence="1" type="ORF">SAMN04488044_2438</name>
</gene>
<dbReference type="Proteomes" id="UP000184211">
    <property type="component" value="Unassembled WGS sequence"/>
</dbReference>